<dbReference type="Proteomes" id="UP000596661">
    <property type="component" value="Chromosome 8"/>
</dbReference>
<dbReference type="InterPro" id="IPR027417">
    <property type="entry name" value="P-loop_NTPase"/>
</dbReference>
<dbReference type="Gene3D" id="1.10.8.430">
    <property type="entry name" value="Helical domain of apoptotic protease-activating factors"/>
    <property type="match status" value="1"/>
</dbReference>
<keyword evidence="5" id="KW-1185">Reference proteome</keyword>
<dbReference type="OrthoDB" id="1186286at2759"/>
<dbReference type="PROSITE" id="PS50104">
    <property type="entry name" value="TIR"/>
    <property type="match status" value="1"/>
</dbReference>
<organism evidence="4 5">
    <name type="scientific">Cannabis sativa</name>
    <name type="common">Hemp</name>
    <name type="synonym">Marijuana</name>
    <dbReference type="NCBI Taxonomy" id="3483"/>
    <lineage>
        <taxon>Eukaryota</taxon>
        <taxon>Viridiplantae</taxon>
        <taxon>Streptophyta</taxon>
        <taxon>Embryophyta</taxon>
        <taxon>Tracheophyta</taxon>
        <taxon>Spermatophyta</taxon>
        <taxon>Magnoliopsida</taxon>
        <taxon>eudicotyledons</taxon>
        <taxon>Gunneridae</taxon>
        <taxon>Pentapetalae</taxon>
        <taxon>rosids</taxon>
        <taxon>fabids</taxon>
        <taxon>Rosales</taxon>
        <taxon>Cannabaceae</taxon>
        <taxon>Cannabis</taxon>
    </lineage>
</organism>
<accession>A0A803Q8T5</accession>
<dbReference type="InterPro" id="IPR032675">
    <property type="entry name" value="LRR_dom_sf"/>
</dbReference>
<dbReference type="PRINTS" id="PR00364">
    <property type="entry name" value="DISEASERSIST"/>
</dbReference>
<sequence length="1197" mass="138212">MTPNIKYDVFISFRGEDTRNNFTSHLEKALSDKSLQVYIDKRLERGEEISSALLKAIEESKLSIVVFSKNYASSRWCLDELVHILKCKERDGQIVVPIFYHVTPSDVRKQVGSFGDAFRELEERFKRNVTELSGLTRVMKTALTSIKGYFNGAHEECFRSSESDKLTKWRTALTSIADLSGWPTPLRCDESELIGEIINDILEKLNYMSLSNNLPKGLVGIERRIKHLESLFLTKSSSLDSQIVGIWGMGGIGKTTLAHALFTQTYDKFEGHCFLENIREEWQKHNKLDLRNKLYGDLLKEGNRDLIINKFVKDRLSRRKVLIVLDDLDDTEQFEYLIGDRDWLSHGSRVIVTSRNKQMLKIIGVDWIHMVEQLDNDEALQLFSFNAFKIKTPPKNYMELSRKVVNYAAGMPLGLKVIGSSLFSKNKKDWDKAIKKFEIYFSNLKIQDVLRISYDGLNDHEKDAFLDIACFLRGKRIEVVEEILDGCGFEGTITNLIDMSLISVTNENKIWMHDLVQQMGREIVREQSPKELGKRSRLWLSEEVCRVLQHNLGTSTIEGLSLYTRDIKHDIDIKPSTFNEMYNLRLLKIIVCMGNYKLRVSKGLDFLPDALRYLKWVQYPLKSLPSTFIPHNLVKLDMPLGEFEHLWNGLQHVDSLKYVKLCFSKKLYNAPNLSRANLKSADFEGCTSLVEAPSMRFQQLETNNNKVIMNQITSKVWSQREDLLRYGSSMGIEIHENSLNLSGCSNLKTLSHLSGNIEYIYLRSTAIEVLHHSIWCLGHLSLLDLNNCRSLKNLPKDMICKLECLKELNLGGCVCINMFPKLPKNIVKVDLSGTSIEQVPSSSFDYCFYSLEVLSMKNCTQLGSITTSLSKLKMLNYLDISYCSKLKCFPHITEPQVHLAQLYLDGSGIEEIHWSIKKLIGLRKLDLRRCKNLKSLPIGIFCMNHFEYLYLPERSEMGSSSFLRFEYQYYRDAYDIAKKSISNPFQITNYSEKGYIHPVDQIPFCIPNQSEGSSMDFKFSSTQLDETISITLALCIVVEFVELRTHDEMMNHIIRCESHFIKHDNTTRKCVFVFPKQANHAICFDSKKYLFVWYVNELCSYIHDTVKVSFDFSIIDEGKQHQVGKIKRCGIHVYDNNEKIYHNYFPLLLFISKERNGNHFDMSNRKGMKSPSDIITIARRDRLRALLISLQLHDETD</sequence>
<dbReference type="AlphaFoldDB" id="A0A803Q8T5"/>
<dbReference type="InterPro" id="IPR042197">
    <property type="entry name" value="Apaf_helical"/>
</dbReference>
<dbReference type="Gene3D" id="3.80.10.10">
    <property type="entry name" value="Ribonuclease Inhibitor"/>
    <property type="match status" value="2"/>
</dbReference>
<dbReference type="InterPro" id="IPR002182">
    <property type="entry name" value="NB-ARC"/>
</dbReference>
<keyword evidence="2" id="KW-0677">Repeat</keyword>
<dbReference type="PANTHER" id="PTHR11017">
    <property type="entry name" value="LEUCINE-RICH REPEAT-CONTAINING PROTEIN"/>
    <property type="match status" value="1"/>
</dbReference>
<dbReference type="Pfam" id="PF01582">
    <property type="entry name" value="TIR"/>
    <property type="match status" value="2"/>
</dbReference>
<evidence type="ECO:0000313" key="4">
    <source>
        <dbReference type="EnsemblPlants" id="cds.evm.model.08.1477"/>
    </source>
</evidence>
<dbReference type="InterPro" id="IPR000157">
    <property type="entry name" value="TIR_dom"/>
</dbReference>
<dbReference type="SUPFAM" id="SSF52200">
    <property type="entry name" value="Toll/Interleukin receptor TIR domain"/>
    <property type="match status" value="1"/>
</dbReference>
<reference evidence="4" key="2">
    <citation type="submission" date="2021-03" db="UniProtKB">
        <authorList>
            <consortium name="EnsemblPlants"/>
        </authorList>
    </citation>
    <scope>IDENTIFICATION</scope>
</reference>
<dbReference type="OMA" id="HANIFLC"/>
<dbReference type="SUPFAM" id="SSF52058">
    <property type="entry name" value="L domain-like"/>
    <property type="match status" value="1"/>
</dbReference>
<dbReference type="SMART" id="SM00255">
    <property type="entry name" value="TIR"/>
    <property type="match status" value="1"/>
</dbReference>
<dbReference type="Pfam" id="PF00931">
    <property type="entry name" value="NB-ARC"/>
    <property type="match status" value="1"/>
</dbReference>
<dbReference type="GO" id="GO:0043531">
    <property type="term" value="F:ADP binding"/>
    <property type="evidence" value="ECO:0007669"/>
    <property type="project" value="InterPro"/>
</dbReference>
<dbReference type="InterPro" id="IPR035897">
    <property type="entry name" value="Toll_tir_struct_dom_sf"/>
</dbReference>
<dbReference type="Gene3D" id="3.40.50.300">
    <property type="entry name" value="P-loop containing nucleotide triphosphate hydrolases"/>
    <property type="match status" value="1"/>
</dbReference>
<evidence type="ECO:0000259" key="3">
    <source>
        <dbReference type="PROSITE" id="PS50104"/>
    </source>
</evidence>
<dbReference type="SUPFAM" id="SSF52540">
    <property type="entry name" value="P-loop containing nucleoside triphosphate hydrolases"/>
    <property type="match status" value="1"/>
</dbReference>
<evidence type="ECO:0000313" key="5">
    <source>
        <dbReference type="Proteomes" id="UP000596661"/>
    </source>
</evidence>
<keyword evidence="1" id="KW-0433">Leucine-rich repeat</keyword>
<dbReference type="InterPro" id="IPR058192">
    <property type="entry name" value="WHD_ROQ1-like"/>
</dbReference>
<dbReference type="Pfam" id="PF23282">
    <property type="entry name" value="WHD_ROQ1"/>
    <property type="match status" value="1"/>
</dbReference>
<evidence type="ECO:0000256" key="2">
    <source>
        <dbReference type="ARBA" id="ARBA00022737"/>
    </source>
</evidence>
<name>A0A803Q8T5_CANSA</name>
<dbReference type="GO" id="GO:0007165">
    <property type="term" value="P:signal transduction"/>
    <property type="evidence" value="ECO:0007669"/>
    <property type="project" value="InterPro"/>
</dbReference>
<dbReference type="PANTHER" id="PTHR11017:SF479">
    <property type="entry name" value="DISEASE RESISTANCE PROTEIN (TIR-NBS-LRR CLASS) FAMILY"/>
    <property type="match status" value="1"/>
</dbReference>
<dbReference type="Gene3D" id="3.40.50.10140">
    <property type="entry name" value="Toll/interleukin-1 receptor homology (TIR) domain"/>
    <property type="match status" value="1"/>
</dbReference>
<dbReference type="Gramene" id="evm.model.08.1477">
    <property type="protein sequence ID" value="cds.evm.model.08.1477"/>
    <property type="gene ID" value="evm.TU.08.1477"/>
</dbReference>
<dbReference type="GO" id="GO:0006952">
    <property type="term" value="P:defense response"/>
    <property type="evidence" value="ECO:0007669"/>
    <property type="project" value="InterPro"/>
</dbReference>
<evidence type="ECO:0000256" key="1">
    <source>
        <dbReference type="ARBA" id="ARBA00022614"/>
    </source>
</evidence>
<dbReference type="InterPro" id="IPR044974">
    <property type="entry name" value="Disease_R_plants"/>
</dbReference>
<reference evidence="4" key="1">
    <citation type="submission" date="2018-11" db="EMBL/GenBank/DDBJ databases">
        <authorList>
            <person name="Grassa J C."/>
        </authorList>
    </citation>
    <scope>NUCLEOTIDE SEQUENCE [LARGE SCALE GENOMIC DNA]</scope>
</reference>
<dbReference type="EMBL" id="UZAU01000713">
    <property type="status" value="NOT_ANNOTATED_CDS"/>
    <property type="molecule type" value="Genomic_DNA"/>
</dbReference>
<dbReference type="EnsemblPlants" id="evm.model.08.1477">
    <property type="protein sequence ID" value="cds.evm.model.08.1477"/>
    <property type="gene ID" value="evm.TU.08.1477"/>
</dbReference>
<feature type="domain" description="TIR" evidence="3">
    <location>
        <begin position="5"/>
        <end position="205"/>
    </location>
</feature>
<protein>
    <recommendedName>
        <fullName evidence="3">TIR domain-containing protein</fullName>
    </recommendedName>
</protein>
<proteinExistence type="predicted"/>